<accession>A0A2N1NNE8</accession>
<evidence type="ECO:0000313" key="2">
    <source>
        <dbReference type="Proteomes" id="UP000233469"/>
    </source>
</evidence>
<evidence type="ECO:0000313" key="1">
    <source>
        <dbReference type="EMBL" id="PKK75383.1"/>
    </source>
</evidence>
<name>A0A2N1NNE8_9GLOM</name>
<protein>
    <submittedName>
        <fullName evidence="1">Uncharacterized protein</fullName>
    </submittedName>
</protein>
<sequence>MDLSLISEFVLLYTKETDYYILIEEIFEPIDKMFPEEAHEFLTNFFSEVIVIQILFIGILDFIALPSSYLQKLNEDQWEEKLESLMEVKGNSKSFCQQSGKNSGQDKFITILKRFLLETLPIFFNAYKLMLENPLKDCEMADEYMNTFIHPILKKALIRFL</sequence>
<organism evidence="1 2">
    <name type="scientific">Rhizophagus irregularis</name>
    <dbReference type="NCBI Taxonomy" id="588596"/>
    <lineage>
        <taxon>Eukaryota</taxon>
        <taxon>Fungi</taxon>
        <taxon>Fungi incertae sedis</taxon>
        <taxon>Mucoromycota</taxon>
        <taxon>Glomeromycotina</taxon>
        <taxon>Glomeromycetes</taxon>
        <taxon>Glomerales</taxon>
        <taxon>Glomeraceae</taxon>
        <taxon>Rhizophagus</taxon>
    </lineage>
</organism>
<reference evidence="1 2" key="2">
    <citation type="submission" date="2017-10" db="EMBL/GenBank/DDBJ databases">
        <title>Extensive intraspecific genome diversity in a model arbuscular mycorrhizal fungus.</title>
        <authorList>
            <person name="Chen E.C.H."/>
            <person name="Morin E."/>
            <person name="Baudet D."/>
            <person name="Noel J."/>
            <person name="Ndikumana S."/>
            <person name="Charron P."/>
            <person name="St-Onge C."/>
            <person name="Giorgi J."/>
            <person name="Grigoriev I.V."/>
            <person name="Roux C."/>
            <person name="Martin F.M."/>
            <person name="Corradi N."/>
        </authorList>
    </citation>
    <scope>NUCLEOTIDE SEQUENCE [LARGE SCALE GENOMIC DNA]</scope>
    <source>
        <strain evidence="1 2">C2</strain>
    </source>
</reference>
<proteinExistence type="predicted"/>
<gene>
    <name evidence="1" type="ORF">RhiirC2_708183</name>
</gene>
<comment type="caution">
    <text evidence="1">The sequence shown here is derived from an EMBL/GenBank/DDBJ whole genome shotgun (WGS) entry which is preliminary data.</text>
</comment>
<reference evidence="1 2" key="1">
    <citation type="submission" date="2016-04" db="EMBL/GenBank/DDBJ databases">
        <title>Genome analyses suggest a sexual origin of heterokaryosis in a supposedly ancient asexual fungus.</title>
        <authorList>
            <person name="Ropars J."/>
            <person name="Sedzielewska K."/>
            <person name="Noel J."/>
            <person name="Charron P."/>
            <person name="Farinelli L."/>
            <person name="Marton T."/>
            <person name="Kruger M."/>
            <person name="Pelin A."/>
            <person name="Brachmann A."/>
            <person name="Corradi N."/>
        </authorList>
    </citation>
    <scope>NUCLEOTIDE SEQUENCE [LARGE SCALE GENOMIC DNA]</scope>
    <source>
        <strain evidence="1 2">C2</strain>
    </source>
</reference>
<dbReference type="VEuPathDB" id="FungiDB:FUN_007223"/>
<dbReference type="Proteomes" id="UP000233469">
    <property type="component" value="Unassembled WGS sequence"/>
</dbReference>
<dbReference type="EMBL" id="LLXL01000246">
    <property type="protein sequence ID" value="PKK75383.1"/>
    <property type="molecule type" value="Genomic_DNA"/>
</dbReference>
<dbReference type="AlphaFoldDB" id="A0A2N1NNE8"/>